<protein>
    <submittedName>
        <fullName evidence="2">Uncharacterized protein</fullName>
    </submittedName>
</protein>
<feature type="compositionally biased region" description="Basic and acidic residues" evidence="1">
    <location>
        <begin position="24"/>
        <end position="37"/>
    </location>
</feature>
<feature type="compositionally biased region" description="Polar residues" evidence="1">
    <location>
        <begin position="103"/>
        <end position="125"/>
    </location>
</feature>
<name>A0AAV0ZC54_VICFA</name>
<evidence type="ECO:0000313" key="2">
    <source>
        <dbReference type="EMBL" id="CAI8595189.1"/>
    </source>
</evidence>
<evidence type="ECO:0000256" key="1">
    <source>
        <dbReference type="SAM" id="MobiDB-lite"/>
    </source>
</evidence>
<organism evidence="2 3">
    <name type="scientific">Vicia faba</name>
    <name type="common">Broad bean</name>
    <name type="synonym">Faba vulgaris</name>
    <dbReference type="NCBI Taxonomy" id="3906"/>
    <lineage>
        <taxon>Eukaryota</taxon>
        <taxon>Viridiplantae</taxon>
        <taxon>Streptophyta</taxon>
        <taxon>Embryophyta</taxon>
        <taxon>Tracheophyta</taxon>
        <taxon>Spermatophyta</taxon>
        <taxon>Magnoliopsida</taxon>
        <taxon>eudicotyledons</taxon>
        <taxon>Gunneridae</taxon>
        <taxon>Pentapetalae</taxon>
        <taxon>rosids</taxon>
        <taxon>fabids</taxon>
        <taxon>Fabales</taxon>
        <taxon>Fabaceae</taxon>
        <taxon>Papilionoideae</taxon>
        <taxon>50 kb inversion clade</taxon>
        <taxon>NPAAA clade</taxon>
        <taxon>Hologalegina</taxon>
        <taxon>IRL clade</taxon>
        <taxon>Fabeae</taxon>
        <taxon>Vicia</taxon>
    </lineage>
</organism>
<feature type="region of interest" description="Disordered" evidence="1">
    <location>
        <begin position="1"/>
        <end position="174"/>
    </location>
</feature>
<feature type="compositionally biased region" description="Polar residues" evidence="1">
    <location>
        <begin position="40"/>
        <end position="77"/>
    </location>
</feature>
<evidence type="ECO:0000313" key="3">
    <source>
        <dbReference type="Proteomes" id="UP001157006"/>
    </source>
</evidence>
<feature type="compositionally biased region" description="Polar residues" evidence="1">
    <location>
        <begin position="11"/>
        <end position="23"/>
    </location>
</feature>
<reference evidence="2 3" key="1">
    <citation type="submission" date="2023-01" db="EMBL/GenBank/DDBJ databases">
        <authorList>
            <person name="Kreplak J."/>
        </authorList>
    </citation>
    <scope>NUCLEOTIDE SEQUENCE [LARGE SCALE GENOMIC DNA]</scope>
</reference>
<sequence length="174" mass="18811">MLGSVAPGINSGINMENLQQINSEQKDIPMEDFHARQELAGSSETSQDNFSGFPSLQSGSWSALMQSAVAETTSSEVGIQEERSGLSSRNTERSFPKEGPSPIDSNKQQSVWPDNNLQSSPNINSRPLIRQDELSRPSSTVNFSVLPGFHQPGADTAQESNATSSALYQLTKLP</sequence>
<dbReference type="PANTHER" id="PTHR31267">
    <property type="entry name" value="DENTIN SIALOPHOSPHOPROTEIN-LIKE PROTEIN"/>
    <property type="match status" value="1"/>
</dbReference>
<dbReference type="AlphaFoldDB" id="A0AAV0ZC54"/>
<accession>A0AAV0ZC54</accession>
<proteinExistence type="predicted"/>
<feature type="compositionally biased region" description="Polar residues" evidence="1">
    <location>
        <begin position="157"/>
        <end position="168"/>
    </location>
</feature>
<dbReference type="PANTHER" id="PTHR31267:SF10">
    <property type="entry name" value="SIALOPHOSPHOPROTEIN-LIKE PROTEIN, PUTATIVE-RELATED"/>
    <property type="match status" value="1"/>
</dbReference>
<dbReference type="Proteomes" id="UP001157006">
    <property type="component" value="Chromosome 1S"/>
</dbReference>
<dbReference type="EMBL" id="OX451735">
    <property type="protein sequence ID" value="CAI8595189.1"/>
    <property type="molecule type" value="Genomic_DNA"/>
</dbReference>
<gene>
    <name evidence="2" type="ORF">VFH_I179280</name>
</gene>
<keyword evidence="3" id="KW-1185">Reference proteome</keyword>
<feature type="compositionally biased region" description="Basic and acidic residues" evidence="1">
    <location>
        <begin position="80"/>
        <end position="96"/>
    </location>
</feature>